<protein>
    <recommendedName>
        <fullName evidence="2">Cathepsin propeptide inhibitor domain-containing protein</fullName>
    </recommendedName>
</protein>
<sequence>MKFVSVVLLVCAVAMASAAPADKPRHYDLNDAPAIFEKFIKDYNRSYRDEYDKKVHYEAFVINLQEINELNKKNPMATYGINKFADYTDVEKKRMFGFIPRKE</sequence>
<dbReference type="InterPro" id="IPR038765">
    <property type="entry name" value="Papain-like_cys_pep_sf"/>
</dbReference>
<organism evidence="3 4">
    <name type="scientific">Chilo suppressalis</name>
    <name type="common">Asiatic rice borer moth</name>
    <dbReference type="NCBI Taxonomy" id="168631"/>
    <lineage>
        <taxon>Eukaryota</taxon>
        <taxon>Metazoa</taxon>
        <taxon>Ecdysozoa</taxon>
        <taxon>Arthropoda</taxon>
        <taxon>Hexapoda</taxon>
        <taxon>Insecta</taxon>
        <taxon>Pterygota</taxon>
        <taxon>Neoptera</taxon>
        <taxon>Endopterygota</taxon>
        <taxon>Lepidoptera</taxon>
        <taxon>Glossata</taxon>
        <taxon>Ditrysia</taxon>
        <taxon>Pyraloidea</taxon>
        <taxon>Crambidae</taxon>
        <taxon>Crambinae</taxon>
        <taxon>Chilo</taxon>
    </lineage>
</organism>
<keyword evidence="4" id="KW-1185">Reference proteome</keyword>
<accession>A0ABN8AXB3</accession>
<dbReference type="SMART" id="SM00848">
    <property type="entry name" value="Inhibitor_I29"/>
    <property type="match status" value="1"/>
</dbReference>
<feature type="domain" description="Cathepsin propeptide inhibitor" evidence="2">
    <location>
        <begin position="36"/>
        <end position="92"/>
    </location>
</feature>
<dbReference type="Gene3D" id="1.10.287.2250">
    <property type="match status" value="1"/>
</dbReference>
<reference evidence="3" key="1">
    <citation type="submission" date="2021-12" db="EMBL/GenBank/DDBJ databases">
        <authorList>
            <person name="King R."/>
        </authorList>
    </citation>
    <scope>NUCLEOTIDE SEQUENCE</scope>
</reference>
<dbReference type="EMBL" id="OU963903">
    <property type="protein sequence ID" value="CAH0397846.1"/>
    <property type="molecule type" value="Genomic_DNA"/>
</dbReference>
<evidence type="ECO:0000313" key="4">
    <source>
        <dbReference type="Proteomes" id="UP001153292"/>
    </source>
</evidence>
<keyword evidence="1" id="KW-0732">Signal</keyword>
<evidence type="ECO:0000259" key="2">
    <source>
        <dbReference type="SMART" id="SM00848"/>
    </source>
</evidence>
<feature type="signal peptide" evidence="1">
    <location>
        <begin position="1"/>
        <end position="18"/>
    </location>
</feature>
<gene>
    <name evidence="3" type="ORF">CHILSU_LOCUS938</name>
</gene>
<dbReference type="SUPFAM" id="SSF54001">
    <property type="entry name" value="Cysteine proteinases"/>
    <property type="match status" value="1"/>
</dbReference>
<evidence type="ECO:0000313" key="3">
    <source>
        <dbReference type="EMBL" id="CAH0397846.1"/>
    </source>
</evidence>
<evidence type="ECO:0000256" key="1">
    <source>
        <dbReference type="SAM" id="SignalP"/>
    </source>
</evidence>
<dbReference type="Proteomes" id="UP001153292">
    <property type="component" value="Chromosome 10"/>
</dbReference>
<dbReference type="Pfam" id="PF08246">
    <property type="entry name" value="Inhibitor_I29"/>
    <property type="match status" value="1"/>
</dbReference>
<dbReference type="InterPro" id="IPR013201">
    <property type="entry name" value="Prot_inhib_I29"/>
</dbReference>
<feature type="chain" id="PRO_5045634361" description="Cathepsin propeptide inhibitor domain-containing protein" evidence="1">
    <location>
        <begin position="19"/>
        <end position="103"/>
    </location>
</feature>
<name>A0ABN8AXB3_CHISP</name>
<proteinExistence type="predicted"/>